<gene>
    <name evidence="1" type="ORF">FD31_GL000988</name>
</gene>
<organism evidence="1 2">
    <name type="scientific">Companilactobacillus nantensis DSM 16982</name>
    <dbReference type="NCBI Taxonomy" id="1423774"/>
    <lineage>
        <taxon>Bacteria</taxon>
        <taxon>Bacillati</taxon>
        <taxon>Bacillota</taxon>
        <taxon>Bacilli</taxon>
        <taxon>Lactobacillales</taxon>
        <taxon>Lactobacillaceae</taxon>
        <taxon>Companilactobacillus</taxon>
    </lineage>
</organism>
<protein>
    <submittedName>
        <fullName evidence="1">Uncharacterized protein</fullName>
    </submittedName>
</protein>
<dbReference type="STRING" id="1423774.FD31_GL000988"/>
<comment type="caution">
    <text evidence="1">The sequence shown here is derived from an EMBL/GenBank/DDBJ whole genome shotgun (WGS) entry which is preliminary data.</text>
</comment>
<proteinExistence type="predicted"/>
<keyword evidence="2" id="KW-1185">Reference proteome</keyword>
<sequence>MVGYAIGHAAGESKGFINLFDLSQSTSMKVNKFWHELGNKFFGSDTDKNKVINLTDHTPEILAKKNKTLSAK</sequence>
<dbReference type="AlphaFoldDB" id="A0A0R1WRS9"/>
<reference evidence="1 2" key="1">
    <citation type="journal article" date="2015" name="Genome Announc.">
        <title>Expanding the biotechnology potential of lactobacilli through comparative genomics of 213 strains and associated genera.</title>
        <authorList>
            <person name="Sun Z."/>
            <person name="Harris H.M."/>
            <person name="McCann A."/>
            <person name="Guo C."/>
            <person name="Argimon S."/>
            <person name="Zhang W."/>
            <person name="Yang X."/>
            <person name="Jeffery I.B."/>
            <person name="Cooney J.C."/>
            <person name="Kagawa T.F."/>
            <person name="Liu W."/>
            <person name="Song Y."/>
            <person name="Salvetti E."/>
            <person name="Wrobel A."/>
            <person name="Rasinkangas P."/>
            <person name="Parkhill J."/>
            <person name="Rea M.C."/>
            <person name="O'Sullivan O."/>
            <person name="Ritari J."/>
            <person name="Douillard F.P."/>
            <person name="Paul Ross R."/>
            <person name="Yang R."/>
            <person name="Briner A.E."/>
            <person name="Felis G.E."/>
            <person name="de Vos W.M."/>
            <person name="Barrangou R."/>
            <person name="Klaenhammer T.R."/>
            <person name="Caufield P.W."/>
            <person name="Cui Y."/>
            <person name="Zhang H."/>
            <person name="O'Toole P.W."/>
        </authorList>
    </citation>
    <scope>NUCLEOTIDE SEQUENCE [LARGE SCALE GENOMIC DNA]</scope>
    <source>
        <strain evidence="1 2">DSM 16982</strain>
    </source>
</reference>
<dbReference type="EMBL" id="AZFV01000002">
    <property type="protein sequence ID" value="KRM18441.1"/>
    <property type="molecule type" value="Genomic_DNA"/>
</dbReference>
<evidence type="ECO:0000313" key="2">
    <source>
        <dbReference type="Proteomes" id="UP000051302"/>
    </source>
</evidence>
<accession>A0A0R1WRS9</accession>
<evidence type="ECO:0000313" key="1">
    <source>
        <dbReference type="EMBL" id="KRM18441.1"/>
    </source>
</evidence>
<dbReference type="PATRIC" id="fig|1423774.3.peg.1030"/>
<name>A0A0R1WRS9_9LACO</name>
<dbReference type="Proteomes" id="UP000051302">
    <property type="component" value="Unassembled WGS sequence"/>
</dbReference>